<evidence type="ECO:0000313" key="3">
    <source>
        <dbReference type="Proteomes" id="UP000327294"/>
    </source>
</evidence>
<dbReference type="RefSeq" id="WP_152169100.1">
    <property type="nucleotide sequence ID" value="NZ_CP045096.1"/>
</dbReference>
<dbReference type="InterPro" id="IPR007278">
    <property type="entry name" value="DUF397"/>
</dbReference>
<dbReference type="AlphaFoldDB" id="A0A5P8K3J8"/>
<gene>
    <name evidence="2" type="ORF">F9278_16910</name>
</gene>
<keyword evidence="3" id="KW-1185">Reference proteome</keyword>
<protein>
    <submittedName>
        <fullName evidence="2">DUF397 domain-containing protein</fullName>
    </submittedName>
</protein>
<organism evidence="2 3">
    <name type="scientific">Streptomyces phaeolivaceus</name>
    <dbReference type="NCBI Taxonomy" id="2653200"/>
    <lineage>
        <taxon>Bacteria</taxon>
        <taxon>Bacillati</taxon>
        <taxon>Actinomycetota</taxon>
        <taxon>Actinomycetes</taxon>
        <taxon>Kitasatosporales</taxon>
        <taxon>Streptomycetaceae</taxon>
        <taxon>Streptomyces</taxon>
    </lineage>
</organism>
<dbReference type="Pfam" id="PF04149">
    <property type="entry name" value="DUF397"/>
    <property type="match status" value="1"/>
</dbReference>
<proteinExistence type="predicted"/>
<sequence>MTQLGWQKSSFSSGGEGNCIELAAATAYHIHLRESDRPDQITTATPRALAHLLRTVKGGSLGR</sequence>
<name>A0A5P8K3J8_9ACTN</name>
<reference evidence="2 3" key="1">
    <citation type="submission" date="2019-10" db="EMBL/GenBank/DDBJ databases">
        <title>Streptomyces sp. strain GY16 isolated from leaves of Broussonetia papyrifera.</title>
        <authorList>
            <person name="Mo P."/>
        </authorList>
    </citation>
    <scope>NUCLEOTIDE SEQUENCE [LARGE SCALE GENOMIC DNA]</scope>
    <source>
        <strain evidence="2 3">GY16</strain>
    </source>
</reference>
<feature type="domain" description="DUF397" evidence="1">
    <location>
        <begin position="5"/>
        <end position="57"/>
    </location>
</feature>
<accession>A0A5P8K3J8</accession>
<dbReference type="KEGG" id="sphv:F9278_16910"/>
<evidence type="ECO:0000313" key="2">
    <source>
        <dbReference type="EMBL" id="QFQ97624.1"/>
    </source>
</evidence>
<dbReference type="Proteomes" id="UP000327294">
    <property type="component" value="Chromosome"/>
</dbReference>
<dbReference type="EMBL" id="CP045096">
    <property type="protein sequence ID" value="QFQ97624.1"/>
    <property type="molecule type" value="Genomic_DNA"/>
</dbReference>
<evidence type="ECO:0000259" key="1">
    <source>
        <dbReference type="Pfam" id="PF04149"/>
    </source>
</evidence>